<dbReference type="NCBIfam" id="TIGR00254">
    <property type="entry name" value="GGDEF"/>
    <property type="match status" value="1"/>
</dbReference>
<dbReference type="PROSITE" id="PS50887">
    <property type="entry name" value="GGDEF"/>
    <property type="match status" value="1"/>
</dbReference>
<keyword evidence="1" id="KW-0472">Membrane</keyword>
<gene>
    <name evidence="3" type="ORF">H8707_01730</name>
</gene>
<reference evidence="3" key="1">
    <citation type="submission" date="2020-08" db="EMBL/GenBank/DDBJ databases">
        <title>Genome public.</title>
        <authorList>
            <person name="Liu C."/>
            <person name="Sun Q."/>
        </authorList>
    </citation>
    <scope>NUCLEOTIDE SEQUENCE</scope>
    <source>
        <strain evidence="3">BX21</strain>
    </source>
</reference>
<keyword evidence="4" id="KW-1185">Reference proteome</keyword>
<dbReference type="GO" id="GO:0052621">
    <property type="term" value="F:diguanylate cyclase activity"/>
    <property type="evidence" value="ECO:0007669"/>
    <property type="project" value="TreeGrafter"/>
</dbReference>
<dbReference type="SMART" id="SM00267">
    <property type="entry name" value="GGDEF"/>
    <property type="match status" value="1"/>
</dbReference>
<evidence type="ECO:0000313" key="4">
    <source>
        <dbReference type="Proteomes" id="UP000601171"/>
    </source>
</evidence>
<dbReference type="FunFam" id="3.30.70.270:FF:000001">
    <property type="entry name" value="Diguanylate cyclase domain protein"/>
    <property type="match status" value="1"/>
</dbReference>
<feature type="transmembrane region" description="Helical" evidence="1">
    <location>
        <begin position="38"/>
        <end position="59"/>
    </location>
</feature>
<dbReference type="SUPFAM" id="SSF55073">
    <property type="entry name" value="Nucleotide cyclase"/>
    <property type="match status" value="1"/>
</dbReference>
<comment type="caution">
    <text evidence="3">The sequence shown here is derived from an EMBL/GenBank/DDBJ whole genome shotgun (WGS) entry which is preliminary data.</text>
</comment>
<dbReference type="PANTHER" id="PTHR45138">
    <property type="entry name" value="REGULATORY COMPONENTS OF SENSORY TRANSDUCTION SYSTEM"/>
    <property type="match status" value="1"/>
</dbReference>
<protein>
    <submittedName>
        <fullName evidence="3">GGDEF domain-containing protein</fullName>
    </submittedName>
</protein>
<dbReference type="InterPro" id="IPR043128">
    <property type="entry name" value="Rev_trsase/Diguanyl_cyclase"/>
</dbReference>
<dbReference type="PANTHER" id="PTHR45138:SF9">
    <property type="entry name" value="DIGUANYLATE CYCLASE DGCM-RELATED"/>
    <property type="match status" value="1"/>
</dbReference>
<dbReference type="RefSeq" id="WP_262428431.1">
    <property type="nucleotide sequence ID" value="NZ_JACRTG010000005.1"/>
</dbReference>
<dbReference type="AlphaFoldDB" id="A0A926EQJ6"/>
<dbReference type="Proteomes" id="UP000601171">
    <property type="component" value="Unassembled WGS sequence"/>
</dbReference>
<feature type="transmembrane region" description="Helical" evidence="1">
    <location>
        <begin position="7"/>
        <end position="32"/>
    </location>
</feature>
<sequence>MFKRAYLLRLFPISFLWLGAGLFSGTLSLYLYRTYEKSAFMNAYLAIQVLLWLLLGYFFKKVYISAYQDELTNLWNRKYLYIRLKGEIKRLRHNTILSLAIVDIDDFKSVNDTFGHLFGDKVLKEIADILKNNLRKDDIIARWGGEEFIIVLPNTEVKSAKVVFNRIREKIEKYDFGCKITVSGGIAFVNEYIEPEKLIEMADKALYKAKKRKNRIAVYAK</sequence>
<dbReference type="Gene3D" id="3.30.70.270">
    <property type="match status" value="1"/>
</dbReference>
<evidence type="ECO:0000256" key="1">
    <source>
        <dbReference type="SAM" id="Phobius"/>
    </source>
</evidence>
<dbReference type="InterPro" id="IPR050469">
    <property type="entry name" value="Diguanylate_Cyclase"/>
</dbReference>
<dbReference type="InterPro" id="IPR029787">
    <property type="entry name" value="Nucleotide_cyclase"/>
</dbReference>
<proteinExistence type="predicted"/>
<dbReference type="CDD" id="cd01949">
    <property type="entry name" value="GGDEF"/>
    <property type="match status" value="1"/>
</dbReference>
<keyword evidence="1" id="KW-1133">Transmembrane helix</keyword>
<evidence type="ECO:0000313" key="3">
    <source>
        <dbReference type="EMBL" id="MBC8586961.1"/>
    </source>
</evidence>
<evidence type="ECO:0000259" key="2">
    <source>
        <dbReference type="PROSITE" id="PS50887"/>
    </source>
</evidence>
<accession>A0A926EQJ6</accession>
<name>A0A926EQJ6_9FIRM</name>
<dbReference type="InterPro" id="IPR000160">
    <property type="entry name" value="GGDEF_dom"/>
</dbReference>
<keyword evidence="1" id="KW-0812">Transmembrane</keyword>
<organism evidence="3 4">
    <name type="scientific">Paratissierella segnis</name>
    <dbReference type="NCBI Taxonomy" id="2763679"/>
    <lineage>
        <taxon>Bacteria</taxon>
        <taxon>Bacillati</taxon>
        <taxon>Bacillota</taxon>
        <taxon>Tissierellia</taxon>
        <taxon>Tissierellales</taxon>
        <taxon>Tissierellaceae</taxon>
        <taxon>Paratissierella</taxon>
    </lineage>
</organism>
<dbReference type="Pfam" id="PF00990">
    <property type="entry name" value="GGDEF"/>
    <property type="match status" value="1"/>
</dbReference>
<feature type="domain" description="GGDEF" evidence="2">
    <location>
        <begin position="95"/>
        <end position="221"/>
    </location>
</feature>
<dbReference type="EMBL" id="JACRTG010000005">
    <property type="protein sequence ID" value="MBC8586961.1"/>
    <property type="molecule type" value="Genomic_DNA"/>
</dbReference>